<evidence type="ECO:0000313" key="3">
    <source>
        <dbReference type="Proteomes" id="UP001057375"/>
    </source>
</evidence>
<sequence length="1558" mass="172710">MVRVEKFFLSDFYFRDVCAYPALYGQSYFALLVREKILDSTSDKESSGIDFSYYVLLLHSHTFFTKTLTSQLPEVIDGKKMINKKITPEMILQCVKLPSSTSEYKTIHFHKDGTRMLVHTDNTIYIYNINTHKVPVSEVDFVNPICLPSLIAKWQEYEKNAGFVSAESTQYILMPVIEPKEMLHIQIPSVDLMQHYLTTHRQLSRSHSSSTSTTTANVGNHSSSVTLGVSTPRVDHYILCVSYHPVLHSLYVLYTTNVVILYEETEEEKESPQSVSQPNASSAHASIPSAILTIGLKQHRLFPPSHYGPILSLSVGESGISCLVGAAQHHYSHLEQHSSSSTLESSGSGGCVVPSSNTNTLIKLSLLLKEFTSYDAKLQKERRIIGTKDIQSSTSSKHSSVHQDNHIYQIGWTRGSIFDYPFLSSSPSSSPSSSSSVKVKYTPPVHTSLSSHLPVFSVDERVSSCVGGSIELLSKKVMHHDTPQIMAAKTLKSHPFSTTVPLLFHTDHNLRALPLKHRDGLHTEKRVSAISWGDFMIGYGVYGNIDINGKKEKEEEEEKEGEKRESMDVLENAFLSGCSSFTPPSSLVKPLVKLHQRMEPEEALPNRYQSEVRLQEKISQLYKPPTCFSPIAVGEESGSVSVWIPAISHIPLIVVPNILPGFITSISVNMCIGGGRIEVGGSHLEDQSRVIAGPHHTLCETLGCCTLTVTALSSSGYGVSIGISAGEIAAWGGILPVNIIGTDLESIKEQHKTRSKIISKGATQGNNTTSLSKQLYGGSNIDRLYSACVSYSASYIYGKNLLRIWEGREVRVGRWNLSLFEDQGTFSTSGTVSKIGRIPFIGSTISVAERRHWNDELKEERRLARVEEHAEKEKERKKRLQREKKKRSSTSASSTNVNVGMNDHSATDLECDDEEYSSEPEEFSVSESISVSDLSDLTELDEEVEDEEYPIVDKESARREKKGDHRKDEEDEEDEEEDIQDIEHSQDEVLLIEKSEEDTHHDSTVPGDADRLDEKIEEESMRKKTWLKLLEERKKDSNDQAEGEGIEGGRGRKSQNMSGSRSLFDKEMQKTLLLAQKEIESEKKKGDALRYLLDKLITTQHTTPQIVQDISSSISSKIQSSGQGHSHTHSTVAVPTIGARKKKNLLSIPCKALDIKTKRNTLITPCAANAAKTSITFNLHISSSNNEGIIPIHLFLDDIVTSVVEIGSGCTIFGCVSGNIYVYNFGVCSNTIILSRSEDLDPSIPSFSLASPCAIWSSGTIHRIFQPILPTSSSSSAASLSPYNLGDIGYFVSRDGSVIDLDPSIPSFSLASPCAIWSSGTIHRIFQPILPTSSSSSAASLSPYNLGDIGYFVSRDGSVIGLDESGNVRFTFNLQLHSCNISEISLEFLTPECVCVSCCEDNSIIVCFVYVGSDDCREISANSIQVWKSMFTLSPSYVFSIKKIIKDPMSYIPSPISSSMCHLFSSHPSMAYSLSRTEGSIDESLANLVKIISIVMEMKEKIQVIRIYSIDVIQEKLERLVELLDETIISLAGIMKDSTTIQYKTWLKWIRNKIDLKE</sequence>
<name>A0ABQ5KH95_9EUKA</name>
<organism evidence="2 3">
    <name type="scientific">Aduncisulcus paluster</name>
    <dbReference type="NCBI Taxonomy" id="2918883"/>
    <lineage>
        <taxon>Eukaryota</taxon>
        <taxon>Metamonada</taxon>
        <taxon>Carpediemonas-like organisms</taxon>
        <taxon>Aduncisulcus</taxon>
    </lineage>
</organism>
<feature type="compositionally biased region" description="Acidic residues" evidence="1">
    <location>
        <begin position="936"/>
        <end position="950"/>
    </location>
</feature>
<dbReference type="Proteomes" id="UP001057375">
    <property type="component" value="Unassembled WGS sequence"/>
</dbReference>
<protein>
    <submittedName>
        <fullName evidence="2">Uncharacterized protein</fullName>
    </submittedName>
</protein>
<feature type="compositionally biased region" description="Basic residues" evidence="1">
    <location>
        <begin position="875"/>
        <end position="888"/>
    </location>
</feature>
<reference evidence="2" key="1">
    <citation type="submission" date="2022-03" db="EMBL/GenBank/DDBJ databases">
        <title>Draft genome sequence of Aduncisulcus paluster, a free-living microaerophilic Fornicata.</title>
        <authorList>
            <person name="Yuyama I."/>
            <person name="Kume K."/>
            <person name="Tamura T."/>
            <person name="Inagaki Y."/>
            <person name="Hashimoto T."/>
        </authorList>
    </citation>
    <scope>NUCLEOTIDE SEQUENCE</scope>
    <source>
        <strain evidence="2">NY0171</strain>
    </source>
</reference>
<keyword evidence="3" id="KW-1185">Reference proteome</keyword>
<evidence type="ECO:0000313" key="2">
    <source>
        <dbReference type="EMBL" id="GKT31898.1"/>
    </source>
</evidence>
<accession>A0ABQ5KH95</accession>
<feature type="compositionally biased region" description="Low complexity" evidence="1">
    <location>
        <begin position="889"/>
        <end position="899"/>
    </location>
</feature>
<proteinExistence type="predicted"/>
<comment type="caution">
    <text evidence="2">The sequence shown here is derived from an EMBL/GenBank/DDBJ whole genome shotgun (WGS) entry which is preliminary data.</text>
</comment>
<feature type="region of interest" description="Disordered" evidence="1">
    <location>
        <begin position="203"/>
        <end position="222"/>
    </location>
</feature>
<feature type="compositionally biased region" description="Basic and acidic residues" evidence="1">
    <location>
        <begin position="981"/>
        <end position="1017"/>
    </location>
</feature>
<evidence type="ECO:0000256" key="1">
    <source>
        <dbReference type="SAM" id="MobiDB-lite"/>
    </source>
</evidence>
<feature type="compositionally biased region" description="Low complexity" evidence="1">
    <location>
        <begin position="925"/>
        <end position="935"/>
    </location>
</feature>
<feature type="compositionally biased region" description="Acidic residues" evidence="1">
    <location>
        <begin position="969"/>
        <end position="980"/>
    </location>
</feature>
<feature type="compositionally biased region" description="Acidic residues" evidence="1">
    <location>
        <begin position="909"/>
        <end position="924"/>
    </location>
</feature>
<feature type="compositionally biased region" description="Low complexity" evidence="1">
    <location>
        <begin position="203"/>
        <end position="215"/>
    </location>
</feature>
<dbReference type="EMBL" id="BQXS01009772">
    <property type="protein sequence ID" value="GKT31898.1"/>
    <property type="molecule type" value="Genomic_DNA"/>
</dbReference>
<feature type="region of interest" description="Disordered" evidence="1">
    <location>
        <begin position="866"/>
        <end position="1017"/>
    </location>
</feature>
<feature type="compositionally biased region" description="Basic and acidic residues" evidence="1">
    <location>
        <begin position="951"/>
        <end position="968"/>
    </location>
</feature>
<feature type="region of interest" description="Disordered" evidence="1">
    <location>
        <begin position="1034"/>
        <end position="1064"/>
    </location>
</feature>
<gene>
    <name evidence="2" type="ORF">ADUPG1_006217</name>
</gene>